<evidence type="ECO:0000313" key="3">
    <source>
        <dbReference type="Proteomes" id="UP000602532"/>
    </source>
</evidence>
<organism evidence="2 3">
    <name type="scientific">Microbacterium gallinarum</name>
    <dbReference type="NCBI Taxonomy" id="2762209"/>
    <lineage>
        <taxon>Bacteria</taxon>
        <taxon>Bacillati</taxon>
        <taxon>Actinomycetota</taxon>
        <taxon>Actinomycetes</taxon>
        <taxon>Micrococcales</taxon>
        <taxon>Microbacteriaceae</taxon>
        <taxon>Microbacterium</taxon>
    </lineage>
</organism>
<keyword evidence="3" id="KW-1185">Reference proteome</keyword>
<keyword evidence="1" id="KW-0812">Transmembrane</keyword>
<gene>
    <name evidence="2" type="ORF">H9622_04075</name>
</gene>
<reference evidence="2 3" key="1">
    <citation type="submission" date="2020-08" db="EMBL/GenBank/DDBJ databases">
        <title>A Genomic Blueprint of the Chicken Gut Microbiome.</title>
        <authorList>
            <person name="Gilroy R."/>
            <person name="Ravi A."/>
            <person name="Getino M."/>
            <person name="Pursley I."/>
            <person name="Horton D.L."/>
            <person name="Alikhan N.-F."/>
            <person name="Baker D."/>
            <person name="Gharbi K."/>
            <person name="Hall N."/>
            <person name="Watson M."/>
            <person name="Adriaenssens E.M."/>
            <person name="Foster-Nyarko E."/>
            <person name="Jarju S."/>
            <person name="Secka A."/>
            <person name="Antonio M."/>
            <person name="Oren A."/>
            <person name="Chaudhuri R."/>
            <person name="La Ragione R.M."/>
            <person name="Hildebrand F."/>
            <person name="Pallen M.J."/>
        </authorList>
    </citation>
    <scope>NUCLEOTIDE SEQUENCE [LARGE SCALE GENOMIC DNA]</scope>
    <source>
        <strain evidence="2 3">Sa1CUA4</strain>
    </source>
</reference>
<dbReference type="Proteomes" id="UP000602532">
    <property type="component" value="Unassembled WGS sequence"/>
</dbReference>
<name>A0ABR8X1J4_9MICO</name>
<accession>A0ABR8X1J4</accession>
<keyword evidence="1" id="KW-0472">Membrane</keyword>
<proteinExistence type="predicted"/>
<dbReference type="RefSeq" id="WP_191765662.1">
    <property type="nucleotide sequence ID" value="NZ_JACSPM010000001.1"/>
</dbReference>
<feature type="transmembrane region" description="Helical" evidence="1">
    <location>
        <begin position="28"/>
        <end position="54"/>
    </location>
</feature>
<protein>
    <submittedName>
        <fullName evidence="2">Uncharacterized protein</fullName>
    </submittedName>
</protein>
<evidence type="ECO:0000256" key="1">
    <source>
        <dbReference type="SAM" id="Phobius"/>
    </source>
</evidence>
<sequence length="57" mass="5431">MTATSPIQTTRSGLSTAGALLLTVAGNILVVVIVGIALAAVAAAGAVVFGLPVLEGL</sequence>
<evidence type="ECO:0000313" key="2">
    <source>
        <dbReference type="EMBL" id="MBD8022766.1"/>
    </source>
</evidence>
<keyword evidence="1" id="KW-1133">Transmembrane helix</keyword>
<dbReference type="EMBL" id="JACSPM010000001">
    <property type="protein sequence ID" value="MBD8022766.1"/>
    <property type="molecule type" value="Genomic_DNA"/>
</dbReference>
<comment type="caution">
    <text evidence="2">The sequence shown here is derived from an EMBL/GenBank/DDBJ whole genome shotgun (WGS) entry which is preliminary data.</text>
</comment>